<keyword evidence="2" id="KW-1003">Cell membrane</keyword>
<dbReference type="Proteomes" id="UP000198926">
    <property type="component" value="Unassembled WGS sequence"/>
</dbReference>
<dbReference type="InterPro" id="IPR004960">
    <property type="entry name" value="LipA_acyltrans"/>
</dbReference>
<reference evidence="7 8" key="1">
    <citation type="submission" date="2016-10" db="EMBL/GenBank/DDBJ databases">
        <authorList>
            <person name="de Groot N.N."/>
        </authorList>
    </citation>
    <scope>NUCLEOTIDE SEQUENCE [LARGE SCALE GENOMIC DNA]</scope>
    <source>
        <strain evidence="7 8">DSM 29433</strain>
    </source>
</reference>
<dbReference type="PANTHER" id="PTHR30606">
    <property type="entry name" value="LIPID A BIOSYNTHESIS LAUROYL ACYLTRANSFERASE"/>
    <property type="match status" value="1"/>
</dbReference>
<keyword evidence="4 7" id="KW-0808">Transferase</keyword>
<keyword evidence="3" id="KW-0997">Cell inner membrane</keyword>
<keyword evidence="8" id="KW-1185">Reference proteome</keyword>
<dbReference type="AlphaFoldDB" id="A0A1I6LVR2"/>
<keyword evidence="6" id="KW-0012">Acyltransferase</keyword>
<sequence length="294" mass="32352">MAKTTSSSKAADWVTDRMLRAMIAALRRRPYAERIARFGRITAKAIGPLSGYTKRAENNLARIYPEMSATERRALADAVCDNFGRSFMEFQSFREFTDHAAALPPVGPGLPVLAEAAAAKRPVILAGAHFGNPEAPRHALSALGYEIGSLYRPMTNPYFNELYVGALESLGAPCFAQGRQGTMAFVKHLKRGGMATLYFDVSAGHERLPFLGHKAKTAISLAEIALRVDAIVIPVFGIRQDDGVSFQIEVEAPIPHTTPVEMILALNARLEAQIARHPSQWFWVHRRWKDGGQP</sequence>
<dbReference type="GO" id="GO:0016746">
    <property type="term" value="F:acyltransferase activity"/>
    <property type="evidence" value="ECO:0007669"/>
    <property type="project" value="UniProtKB-KW"/>
</dbReference>
<dbReference type="GO" id="GO:0009247">
    <property type="term" value="P:glycolipid biosynthetic process"/>
    <property type="evidence" value="ECO:0007669"/>
    <property type="project" value="UniProtKB-ARBA"/>
</dbReference>
<dbReference type="RefSeq" id="WP_242649750.1">
    <property type="nucleotide sequence ID" value="NZ_FOZM01000001.1"/>
</dbReference>
<comment type="subcellular location">
    <subcellularLocation>
        <location evidence="1">Cell inner membrane</location>
    </subcellularLocation>
</comment>
<dbReference type="Pfam" id="PF03279">
    <property type="entry name" value="Lip_A_acyltrans"/>
    <property type="match status" value="1"/>
</dbReference>
<evidence type="ECO:0000256" key="4">
    <source>
        <dbReference type="ARBA" id="ARBA00022679"/>
    </source>
</evidence>
<evidence type="ECO:0000313" key="8">
    <source>
        <dbReference type="Proteomes" id="UP000198926"/>
    </source>
</evidence>
<proteinExistence type="predicted"/>
<name>A0A1I6LVR2_9RHOB</name>
<protein>
    <submittedName>
        <fullName evidence="7">KDO2-lipid IV(A) lauroyltransferase</fullName>
    </submittedName>
</protein>
<dbReference type="EMBL" id="FOZM01000001">
    <property type="protein sequence ID" value="SFS07508.1"/>
    <property type="molecule type" value="Genomic_DNA"/>
</dbReference>
<evidence type="ECO:0000256" key="6">
    <source>
        <dbReference type="ARBA" id="ARBA00023315"/>
    </source>
</evidence>
<evidence type="ECO:0000256" key="3">
    <source>
        <dbReference type="ARBA" id="ARBA00022519"/>
    </source>
</evidence>
<gene>
    <name evidence="7" type="ORF">SAMN05444714_0939</name>
</gene>
<evidence type="ECO:0000256" key="2">
    <source>
        <dbReference type="ARBA" id="ARBA00022475"/>
    </source>
</evidence>
<dbReference type="STRING" id="1123755.SAMN05444714_0939"/>
<keyword evidence="5" id="KW-0472">Membrane</keyword>
<evidence type="ECO:0000313" key="7">
    <source>
        <dbReference type="EMBL" id="SFS07508.1"/>
    </source>
</evidence>
<dbReference type="CDD" id="cd07984">
    <property type="entry name" value="LPLAT_LABLAT-like"/>
    <property type="match status" value="1"/>
</dbReference>
<dbReference type="PANTHER" id="PTHR30606:SF10">
    <property type="entry name" value="PHOSPHATIDYLINOSITOL MANNOSIDE ACYLTRANSFERASE"/>
    <property type="match status" value="1"/>
</dbReference>
<evidence type="ECO:0000256" key="1">
    <source>
        <dbReference type="ARBA" id="ARBA00004533"/>
    </source>
</evidence>
<dbReference type="GO" id="GO:0005886">
    <property type="term" value="C:plasma membrane"/>
    <property type="evidence" value="ECO:0007669"/>
    <property type="project" value="UniProtKB-SubCell"/>
</dbReference>
<evidence type="ECO:0000256" key="5">
    <source>
        <dbReference type="ARBA" id="ARBA00023136"/>
    </source>
</evidence>
<organism evidence="7 8">
    <name type="scientific">Yoonia litorea</name>
    <dbReference type="NCBI Taxonomy" id="1123755"/>
    <lineage>
        <taxon>Bacteria</taxon>
        <taxon>Pseudomonadati</taxon>
        <taxon>Pseudomonadota</taxon>
        <taxon>Alphaproteobacteria</taxon>
        <taxon>Rhodobacterales</taxon>
        <taxon>Paracoccaceae</taxon>
        <taxon>Yoonia</taxon>
    </lineage>
</organism>
<accession>A0A1I6LVR2</accession>